<dbReference type="AlphaFoldDB" id="A0AAD6QEY7"/>
<feature type="region of interest" description="Disordered" evidence="1">
    <location>
        <begin position="18"/>
        <end position="37"/>
    </location>
</feature>
<protein>
    <submittedName>
        <fullName evidence="2">Uncharacterized protein</fullName>
    </submittedName>
</protein>
<name>A0AAD6QEY7_9ROSI</name>
<feature type="compositionally biased region" description="Basic and acidic residues" evidence="1">
    <location>
        <begin position="19"/>
        <end position="29"/>
    </location>
</feature>
<dbReference type="Proteomes" id="UP001164929">
    <property type="component" value="Chromosome 8"/>
</dbReference>
<accession>A0AAD6QEY7</accession>
<evidence type="ECO:0000256" key="1">
    <source>
        <dbReference type="SAM" id="MobiDB-lite"/>
    </source>
</evidence>
<comment type="caution">
    <text evidence="2">The sequence shown here is derived from an EMBL/GenBank/DDBJ whole genome shotgun (WGS) entry which is preliminary data.</text>
</comment>
<sequence>MIVSGLCRHLNNKLWPLKPMEKKNREPGDGCRSSANASGQASVTLEPGLLECCVSQGSSIIFLVLQAQYVLNCGKNIPPSPMMGSGLKPCQKFGS</sequence>
<organism evidence="2 3">
    <name type="scientific">Populus alba x Populus x berolinensis</name>
    <dbReference type="NCBI Taxonomy" id="444605"/>
    <lineage>
        <taxon>Eukaryota</taxon>
        <taxon>Viridiplantae</taxon>
        <taxon>Streptophyta</taxon>
        <taxon>Embryophyta</taxon>
        <taxon>Tracheophyta</taxon>
        <taxon>Spermatophyta</taxon>
        <taxon>Magnoliopsida</taxon>
        <taxon>eudicotyledons</taxon>
        <taxon>Gunneridae</taxon>
        <taxon>Pentapetalae</taxon>
        <taxon>rosids</taxon>
        <taxon>fabids</taxon>
        <taxon>Malpighiales</taxon>
        <taxon>Salicaceae</taxon>
        <taxon>Saliceae</taxon>
        <taxon>Populus</taxon>
    </lineage>
</organism>
<evidence type="ECO:0000313" key="3">
    <source>
        <dbReference type="Proteomes" id="UP001164929"/>
    </source>
</evidence>
<evidence type="ECO:0000313" key="2">
    <source>
        <dbReference type="EMBL" id="KAJ6988718.1"/>
    </source>
</evidence>
<reference evidence="2" key="1">
    <citation type="journal article" date="2023" name="Mol. Ecol. Resour.">
        <title>Chromosome-level genome assembly of a triploid poplar Populus alba 'Berolinensis'.</title>
        <authorList>
            <person name="Chen S."/>
            <person name="Yu Y."/>
            <person name="Wang X."/>
            <person name="Wang S."/>
            <person name="Zhang T."/>
            <person name="Zhou Y."/>
            <person name="He R."/>
            <person name="Meng N."/>
            <person name="Wang Y."/>
            <person name="Liu W."/>
            <person name="Liu Z."/>
            <person name="Liu J."/>
            <person name="Guo Q."/>
            <person name="Huang H."/>
            <person name="Sederoff R.R."/>
            <person name="Wang G."/>
            <person name="Qu G."/>
            <person name="Chen S."/>
        </authorList>
    </citation>
    <scope>NUCLEOTIDE SEQUENCE</scope>
    <source>
        <strain evidence="2">SC-2020</strain>
    </source>
</reference>
<gene>
    <name evidence="2" type="ORF">NC653_021597</name>
</gene>
<dbReference type="EMBL" id="JAQIZT010000008">
    <property type="protein sequence ID" value="KAJ6988718.1"/>
    <property type="molecule type" value="Genomic_DNA"/>
</dbReference>
<proteinExistence type="predicted"/>
<keyword evidence="3" id="KW-1185">Reference proteome</keyword>